<gene>
    <name evidence="4" type="ORF">STSU_009795</name>
</gene>
<dbReference type="Proteomes" id="UP000005940">
    <property type="component" value="Chromosome"/>
</dbReference>
<dbReference type="CDD" id="cd00051">
    <property type="entry name" value="EFh"/>
    <property type="match status" value="1"/>
</dbReference>
<feature type="domain" description="EF-hand" evidence="3">
    <location>
        <begin position="2"/>
        <end position="37"/>
    </location>
</feature>
<proteinExistence type="predicted"/>
<dbReference type="SMART" id="SM00054">
    <property type="entry name" value="EFh"/>
    <property type="match status" value="2"/>
</dbReference>
<organism evidence="4 5">
    <name type="scientific">Streptomyces tsukubensis (strain DSM 42081 / NBRC 108919 / NRRL 18488 / 9993)</name>
    <dbReference type="NCBI Taxonomy" id="1114943"/>
    <lineage>
        <taxon>Bacteria</taxon>
        <taxon>Bacillati</taxon>
        <taxon>Actinomycetota</taxon>
        <taxon>Actinomycetes</taxon>
        <taxon>Kitasatosporales</taxon>
        <taxon>Streptomycetaceae</taxon>
        <taxon>Streptomyces</taxon>
    </lineage>
</organism>
<dbReference type="SUPFAM" id="SSF47473">
    <property type="entry name" value="EF-hand"/>
    <property type="match status" value="1"/>
</dbReference>
<dbReference type="EMBL" id="CP029159">
    <property type="protein sequence ID" value="QKM67415.1"/>
    <property type="molecule type" value="Genomic_DNA"/>
</dbReference>
<keyword evidence="2" id="KW-0677">Repeat</keyword>
<evidence type="ECO:0000259" key="3">
    <source>
        <dbReference type="PROSITE" id="PS50222"/>
    </source>
</evidence>
<protein>
    <submittedName>
        <fullName evidence="4">EF-hand domain-containing protein</fullName>
    </submittedName>
</protein>
<dbReference type="InterPro" id="IPR039647">
    <property type="entry name" value="EF_hand_pair_protein_CML-like"/>
</dbReference>
<dbReference type="InterPro" id="IPR011992">
    <property type="entry name" value="EF-hand-dom_pair"/>
</dbReference>
<name>I2N6I1_STRT9</name>
<dbReference type="AlphaFoldDB" id="I2N6I1"/>
<dbReference type="RefSeq" id="WP_006346511.1">
    <property type="nucleotide sequence ID" value="NZ_CP029159.1"/>
</dbReference>
<evidence type="ECO:0000313" key="5">
    <source>
        <dbReference type="Proteomes" id="UP000005940"/>
    </source>
</evidence>
<reference evidence="4 5" key="1">
    <citation type="journal article" date="2012" name="J. Bacteriol.">
        <title>Draft genome of Streptomyces tsukubaensis NRRL 18488, the producer of the clinically important immunosuppressant tacrolimus (FK506).</title>
        <authorList>
            <person name="Barreiro C."/>
            <person name="Prieto C."/>
            <person name="Sola-Landa A."/>
            <person name="Solera E."/>
            <person name="Martinez-Castro M."/>
            <person name="Perez-Redondo R."/>
            <person name="Garcia-Estrada C."/>
            <person name="Aparicio J.F."/>
            <person name="Fernandez-Martinez L.T."/>
            <person name="Santos-Aberturas J."/>
            <person name="Salehi-Najafabadi Z."/>
            <person name="Rodriguez-Garcia A."/>
            <person name="Tauch A."/>
            <person name="Martin J.F."/>
        </authorList>
    </citation>
    <scope>NUCLEOTIDE SEQUENCE [LARGE SCALE GENOMIC DNA]</scope>
    <source>
        <strain evidence="5">DSM 42081 / NBRC 108919 / NRRL 18488 / 9993</strain>
    </source>
</reference>
<evidence type="ECO:0000256" key="1">
    <source>
        <dbReference type="ARBA" id="ARBA00022723"/>
    </source>
</evidence>
<dbReference type="GO" id="GO:0005509">
    <property type="term" value="F:calcium ion binding"/>
    <property type="evidence" value="ECO:0007669"/>
    <property type="project" value="InterPro"/>
</dbReference>
<accession>I2N6I1</accession>
<dbReference type="FunFam" id="1.10.238.10:FF:000003">
    <property type="entry name" value="Calmodulin A"/>
    <property type="match status" value="1"/>
</dbReference>
<dbReference type="Pfam" id="PF13499">
    <property type="entry name" value="EF-hand_7"/>
    <property type="match status" value="1"/>
</dbReference>
<dbReference type="PANTHER" id="PTHR10891">
    <property type="entry name" value="EF-HAND CALCIUM-BINDING DOMAIN CONTAINING PROTEIN"/>
    <property type="match status" value="1"/>
</dbReference>
<feature type="domain" description="EF-hand" evidence="3">
    <location>
        <begin position="39"/>
        <end position="71"/>
    </location>
</feature>
<keyword evidence="5" id="KW-1185">Reference proteome</keyword>
<sequence length="71" mass="7846">MADIDEARKAFDRYDLDGDGLITAAEYKSVMAQLGDFNVTETVAEAVIKSKDGNGDGMLTFDEFWDSFKKA</sequence>
<dbReference type="InterPro" id="IPR018247">
    <property type="entry name" value="EF_Hand_1_Ca_BS"/>
</dbReference>
<dbReference type="PROSITE" id="PS00018">
    <property type="entry name" value="EF_HAND_1"/>
    <property type="match status" value="2"/>
</dbReference>
<dbReference type="InterPro" id="IPR002048">
    <property type="entry name" value="EF_hand_dom"/>
</dbReference>
<evidence type="ECO:0000256" key="2">
    <source>
        <dbReference type="ARBA" id="ARBA00022737"/>
    </source>
</evidence>
<dbReference type="Gene3D" id="1.10.238.10">
    <property type="entry name" value="EF-hand"/>
    <property type="match status" value="1"/>
</dbReference>
<evidence type="ECO:0000313" key="4">
    <source>
        <dbReference type="EMBL" id="QKM67415.1"/>
    </source>
</evidence>
<keyword evidence="1" id="KW-0479">Metal-binding</keyword>
<dbReference type="PROSITE" id="PS50222">
    <property type="entry name" value="EF_HAND_2"/>
    <property type="match status" value="2"/>
</dbReference>